<proteinExistence type="inferred from homology"/>
<organism evidence="2 3">
    <name type="scientific">Carya illinoinensis</name>
    <name type="common">Pecan</name>
    <dbReference type="NCBI Taxonomy" id="32201"/>
    <lineage>
        <taxon>Eukaryota</taxon>
        <taxon>Viridiplantae</taxon>
        <taxon>Streptophyta</taxon>
        <taxon>Embryophyta</taxon>
        <taxon>Tracheophyta</taxon>
        <taxon>Spermatophyta</taxon>
        <taxon>Magnoliopsida</taxon>
        <taxon>eudicotyledons</taxon>
        <taxon>Gunneridae</taxon>
        <taxon>Pentapetalae</taxon>
        <taxon>rosids</taxon>
        <taxon>fabids</taxon>
        <taxon>Fagales</taxon>
        <taxon>Juglandaceae</taxon>
        <taxon>Carya</taxon>
    </lineage>
</organism>
<dbReference type="AlphaFoldDB" id="A0A8T1PYI6"/>
<dbReference type="Proteomes" id="UP000811609">
    <property type="component" value="Chromosome 7"/>
</dbReference>
<keyword evidence="3" id="KW-1185">Reference proteome</keyword>
<sequence length="461" mass="51277">MSSKKSSSRVEVHSKLTVVSSKPSGPVKTHPLSVLDHAMALHTLHIIFYYEDNLFQSFDLNPLRESLAEVLSIYPSVTGRLSRADNGNWEVNCNDAGVRIFRAKVGVSLHEWLSSADESEERDLTVWDDMPEDPTIWSSFRLQINEFEGGGVAIGLSCPHMLADPTSATLLFKSWAQTYRRETIEHPPFFNSMALHGRPIPNVNTKSAEYYAAKSKAQASSLKMASATFKFPTSVIKQCLSEVHQDCPDATPFDFLAAFFWTRITRVKGHKNIGSAHSLSICTDFRRLLQGSLPFGYFGNALHFSMLSLEGGEMGQGKLGHVVQSVHSHMLGMEEEEVWSVIDWFEAQKVEGGKFAPPFRMFGPELTCISFEHMIVPSTMAESSARSSSIHAMFDKDRKPVHASYHVGNVEGEGLIVVTPSTEEGFTRTVTVTLPEKELAELCEDQSILRLEPTMLLCGKI</sequence>
<evidence type="ECO:0000313" key="3">
    <source>
        <dbReference type="Proteomes" id="UP000811609"/>
    </source>
</evidence>
<accession>A0A8T1PYI6</accession>
<comment type="similarity">
    <text evidence="1">Belongs to the plant acyltransferase family.</text>
</comment>
<comment type="caution">
    <text evidence="2">The sequence shown here is derived from an EMBL/GenBank/DDBJ whole genome shotgun (WGS) entry which is preliminary data.</text>
</comment>
<dbReference type="Pfam" id="PF02458">
    <property type="entry name" value="Transferase"/>
    <property type="match status" value="1"/>
</dbReference>
<dbReference type="EMBL" id="CM031815">
    <property type="protein sequence ID" value="KAG6647248.1"/>
    <property type="molecule type" value="Genomic_DNA"/>
</dbReference>
<dbReference type="PANTHER" id="PTHR31642">
    <property type="entry name" value="TRICHOTHECENE 3-O-ACETYLTRANSFERASE"/>
    <property type="match status" value="1"/>
</dbReference>
<reference evidence="2" key="1">
    <citation type="submission" date="2020-12" db="EMBL/GenBank/DDBJ databases">
        <title>WGS assembly of Carya illinoinensis cv. Pawnee.</title>
        <authorList>
            <person name="Platts A."/>
            <person name="Shu S."/>
            <person name="Wright S."/>
            <person name="Barry K."/>
            <person name="Edger P."/>
            <person name="Pires J.C."/>
            <person name="Schmutz J."/>
        </authorList>
    </citation>
    <scope>NUCLEOTIDE SEQUENCE</scope>
    <source>
        <tissue evidence="2">Leaf</tissue>
    </source>
</reference>
<dbReference type="GO" id="GO:0016747">
    <property type="term" value="F:acyltransferase activity, transferring groups other than amino-acyl groups"/>
    <property type="evidence" value="ECO:0007669"/>
    <property type="project" value="TreeGrafter"/>
</dbReference>
<gene>
    <name evidence="2" type="ORF">CIPAW_07G065600</name>
</gene>
<name>A0A8T1PYI6_CARIL</name>
<evidence type="ECO:0000256" key="1">
    <source>
        <dbReference type="ARBA" id="ARBA00009861"/>
    </source>
</evidence>
<dbReference type="SMR" id="A0A8T1PYI6"/>
<dbReference type="InterPro" id="IPR050317">
    <property type="entry name" value="Plant_Fungal_Acyltransferase"/>
</dbReference>
<evidence type="ECO:0000313" key="2">
    <source>
        <dbReference type="EMBL" id="KAG6647248.1"/>
    </source>
</evidence>
<protein>
    <submittedName>
        <fullName evidence="2">Uncharacterized protein</fullName>
    </submittedName>
</protein>
<dbReference type="PANTHER" id="PTHR31642:SF316">
    <property type="entry name" value="PROTEIN ECERIFERUM 26-LIKE"/>
    <property type="match status" value="1"/>
</dbReference>